<dbReference type="Proteomes" id="UP000662939">
    <property type="component" value="Chromosome"/>
</dbReference>
<dbReference type="PROSITE" id="PS51462">
    <property type="entry name" value="NUDIX"/>
    <property type="match status" value="1"/>
</dbReference>
<dbReference type="PANTHER" id="PTHR43046">
    <property type="entry name" value="GDP-MANNOSE MANNOSYL HYDROLASE"/>
    <property type="match status" value="1"/>
</dbReference>
<evidence type="ECO:0000256" key="1">
    <source>
        <dbReference type="ARBA" id="ARBA00001946"/>
    </source>
</evidence>
<dbReference type="AlphaFoldDB" id="A0A895XRV7"/>
<dbReference type="Gene3D" id="3.90.79.10">
    <property type="entry name" value="Nucleoside Triphosphate Pyrophosphohydrolase"/>
    <property type="match status" value="1"/>
</dbReference>
<dbReference type="KEGG" id="nav:JQS30_05880"/>
<protein>
    <submittedName>
        <fullName evidence="4">NUDIX hydrolase</fullName>
    </submittedName>
</protein>
<dbReference type="PROSITE" id="PS00893">
    <property type="entry name" value="NUDIX_BOX"/>
    <property type="match status" value="1"/>
</dbReference>
<dbReference type="CDD" id="cd02883">
    <property type="entry name" value="NUDIX_Hydrolase"/>
    <property type="match status" value="1"/>
</dbReference>
<evidence type="ECO:0000259" key="3">
    <source>
        <dbReference type="PROSITE" id="PS51462"/>
    </source>
</evidence>
<evidence type="ECO:0000313" key="5">
    <source>
        <dbReference type="Proteomes" id="UP000662939"/>
    </source>
</evidence>
<comment type="cofactor">
    <cofactor evidence="1">
        <name>Mg(2+)</name>
        <dbReference type="ChEBI" id="CHEBI:18420"/>
    </cofactor>
</comment>
<dbReference type="SUPFAM" id="SSF55811">
    <property type="entry name" value="Nudix"/>
    <property type="match status" value="1"/>
</dbReference>
<dbReference type="EMBL" id="CP070496">
    <property type="protein sequence ID" value="QSB06432.1"/>
    <property type="molecule type" value="Genomic_DNA"/>
</dbReference>
<reference evidence="4" key="1">
    <citation type="submission" date="2021-02" db="EMBL/GenBank/DDBJ databases">
        <title>Natronoglycomyces albus gen. nov., sp. nov, a haloalkaliphilic actinobacterium from a soda solonchak soil.</title>
        <authorList>
            <person name="Sorokin D.Y."/>
            <person name="Khijniak T.V."/>
            <person name="Zakharycheva A.P."/>
            <person name="Boueva O.V."/>
            <person name="Ariskina E.V."/>
            <person name="Hahnke R.L."/>
            <person name="Bunk B."/>
            <person name="Sproer C."/>
            <person name="Schumann P."/>
            <person name="Evtushenko L.I."/>
            <person name="Kublanov I.V."/>
        </authorList>
    </citation>
    <scope>NUCLEOTIDE SEQUENCE</scope>
    <source>
        <strain evidence="4">DSM 106290</strain>
    </source>
</reference>
<dbReference type="InterPro" id="IPR020084">
    <property type="entry name" value="NUDIX_hydrolase_CS"/>
</dbReference>
<name>A0A895XRV7_9ACTN</name>
<evidence type="ECO:0000256" key="2">
    <source>
        <dbReference type="ARBA" id="ARBA00022801"/>
    </source>
</evidence>
<organism evidence="4 5">
    <name type="scientific">Natronoglycomyces albus</name>
    <dbReference type="NCBI Taxonomy" id="2811108"/>
    <lineage>
        <taxon>Bacteria</taxon>
        <taxon>Bacillati</taxon>
        <taxon>Actinomycetota</taxon>
        <taxon>Actinomycetes</taxon>
        <taxon>Glycomycetales</taxon>
        <taxon>Glycomycetaceae</taxon>
        <taxon>Natronoglycomyces</taxon>
    </lineage>
</organism>
<proteinExistence type="predicted"/>
<keyword evidence="2 4" id="KW-0378">Hydrolase</keyword>
<dbReference type="GO" id="GO:0016787">
    <property type="term" value="F:hydrolase activity"/>
    <property type="evidence" value="ECO:0007669"/>
    <property type="project" value="UniProtKB-KW"/>
</dbReference>
<feature type="domain" description="Nudix hydrolase" evidence="3">
    <location>
        <begin position="40"/>
        <end position="168"/>
    </location>
</feature>
<dbReference type="InterPro" id="IPR000086">
    <property type="entry name" value="NUDIX_hydrolase_dom"/>
</dbReference>
<evidence type="ECO:0000313" key="4">
    <source>
        <dbReference type="EMBL" id="QSB06432.1"/>
    </source>
</evidence>
<dbReference type="PANTHER" id="PTHR43046:SF16">
    <property type="entry name" value="ADP-RIBOSE PYROPHOSPHATASE YJHB-RELATED"/>
    <property type="match status" value="1"/>
</dbReference>
<sequence>MTSPPVRTRRPNFVRKSAMWVYYSLPRPVKRRLVRLLTPTYTLGSVVLVFDQEHRNLLMLLQPPGKAWTLPAGLMERREEPIDAARRELHEESGIEATLQELKPATPNAVVHTHGRWVDNVFTLERDPETTQLAVDGSEVWDVAWHPVDKLPLMTRSTANLLRYYGLGPRADEPPR</sequence>
<dbReference type="InterPro" id="IPR015797">
    <property type="entry name" value="NUDIX_hydrolase-like_dom_sf"/>
</dbReference>
<gene>
    <name evidence="4" type="ORF">JQS30_05880</name>
</gene>
<keyword evidence="5" id="KW-1185">Reference proteome</keyword>
<dbReference type="Pfam" id="PF00293">
    <property type="entry name" value="NUDIX"/>
    <property type="match status" value="1"/>
</dbReference>
<accession>A0A895XRV7</accession>